<dbReference type="AlphaFoldDB" id="A0A4R1PTD4"/>
<name>A0A4R1PTD4_9FIRM</name>
<evidence type="ECO:0000313" key="1">
    <source>
        <dbReference type="EMBL" id="TCL33983.1"/>
    </source>
</evidence>
<comment type="caution">
    <text evidence="1">The sequence shown here is derived from an EMBL/GenBank/DDBJ whole genome shotgun (WGS) entry which is preliminary data.</text>
</comment>
<proteinExistence type="predicted"/>
<dbReference type="OrthoDB" id="1683552at2"/>
<dbReference type="EMBL" id="SLUI01000016">
    <property type="protein sequence ID" value="TCL33983.1"/>
    <property type="molecule type" value="Genomic_DNA"/>
</dbReference>
<sequence length="78" mass="8798">MELVCPICNGLQSMVISCPGCHTLMVDGGILEDYFGPYSPYSEHADDDYSSLGEQCVHLLYCPQCHYDTRIAWELIHI</sequence>
<dbReference type="RefSeq" id="WP_132083014.1">
    <property type="nucleotide sequence ID" value="NZ_DAMAKO010000016.1"/>
</dbReference>
<dbReference type="Proteomes" id="UP000295063">
    <property type="component" value="Unassembled WGS sequence"/>
</dbReference>
<protein>
    <submittedName>
        <fullName evidence="1">Uncharacterized protein</fullName>
    </submittedName>
</protein>
<reference evidence="1 2" key="1">
    <citation type="submission" date="2019-03" db="EMBL/GenBank/DDBJ databases">
        <title>Genomic Encyclopedia of Type Strains, Phase IV (KMG-IV): sequencing the most valuable type-strain genomes for metagenomic binning, comparative biology and taxonomic classification.</title>
        <authorList>
            <person name="Goeker M."/>
        </authorList>
    </citation>
    <scope>NUCLEOTIDE SEQUENCE [LARGE SCALE GENOMIC DNA]</scope>
    <source>
        <strain evidence="1 2">DSM 15969</strain>
    </source>
</reference>
<keyword evidence="2" id="KW-1185">Reference proteome</keyword>
<gene>
    <name evidence="1" type="ORF">EV210_11685</name>
</gene>
<organism evidence="1 2">
    <name type="scientific">Anaerospora hongkongensis</name>
    <dbReference type="NCBI Taxonomy" id="244830"/>
    <lineage>
        <taxon>Bacteria</taxon>
        <taxon>Bacillati</taxon>
        <taxon>Bacillota</taxon>
        <taxon>Negativicutes</taxon>
        <taxon>Selenomonadales</taxon>
        <taxon>Sporomusaceae</taxon>
        <taxon>Anaerospora</taxon>
    </lineage>
</organism>
<accession>A0A4R1PTD4</accession>
<evidence type="ECO:0000313" key="2">
    <source>
        <dbReference type="Proteomes" id="UP000295063"/>
    </source>
</evidence>